<comment type="subcellular location">
    <subcellularLocation>
        <location evidence="1">Cell membrane</location>
        <topology evidence="1">Multi-pass membrane protein</topology>
    </subcellularLocation>
</comment>
<keyword evidence="8" id="KW-1185">Reference proteome</keyword>
<dbReference type="RefSeq" id="WP_092318270.1">
    <property type="nucleotide sequence ID" value="NZ_FOKY01000002.1"/>
</dbReference>
<feature type="transmembrane region" description="Helical" evidence="6">
    <location>
        <begin position="422"/>
        <end position="442"/>
    </location>
</feature>
<feature type="transmembrane region" description="Helical" evidence="6">
    <location>
        <begin position="167"/>
        <end position="187"/>
    </location>
</feature>
<dbReference type="AlphaFoldDB" id="A0A1I1DG42"/>
<dbReference type="PANTHER" id="PTHR33529">
    <property type="entry name" value="SLR0882 PROTEIN-RELATED"/>
    <property type="match status" value="1"/>
</dbReference>
<reference evidence="8" key="1">
    <citation type="submission" date="2016-10" db="EMBL/GenBank/DDBJ databases">
        <authorList>
            <person name="Varghese N."/>
            <person name="Submissions S."/>
        </authorList>
    </citation>
    <scope>NUCLEOTIDE SEQUENCE [LARGE SCALE GENOMIC DNA]</scope>
    <source>
        <strain evidence="8">ATCC 43811</strain>
    </source>
</reference>
<name>A0A1I1DG42_BREAD</name>
<dbReference type="GO" id="GO:0015920">
    <property type="term" value="P:lipopolysaccharide transport"/>
    <property type="evidence" value="ECO:0007669"/>
    <property type="project" value="TreeGrafter"/>
</dbReference>
<evidence type="ECO:0000256" key="1">
    <source>
        <dbReference type="ARBA" id="ARBA00004651"/>
    </source>
</evidence>
<keyword evidence="4 6" id="KW-1133">Transmembrane helix</keyword>
<dbReference type="InterPro" id="IPR005495">
    <property type="entry name" value="LptG/LptF_permease"/>
</dbReference>
<dbReference type="OrthoDB" id="9807977at2"/>
<evidence type="ECO:0000313" key="8">
    <source>
        <dbReference type="Proteomes" id="UP000240042"/>
    </source>
</evidence>
<feature type="transmembrane region" description="Helical" evidence="6">
    <location>
        <begin position="125"/>
        <end position="146"/>
    </location>
</feature>
<feature type="transmembrane region" description="Helical" evidence="6">
    <location>
        <begin position="448"/>
        <end position="468"/>
    </location>
</feature>
<evidence type="ECO:0000256" key="3">
    <source>
        <dbReference type="ARBA" id="ARBA00022692"/>
    </source>
</evidence>
<keyword evidence="3 6" id="KW-0812">Transmembrane</keyword>
<evidence type="ECO:0000256" key="5">
    <source>
        <dbReference type="ARBA" id="ARBA00023136"/>
    </source>
</evidence>
<gene>
    <name evidence="7" type="ORF">SAMN02745150_00510</name>
</gene>
<feature type="transmembrane region" description="Helical" evidence="6">
    <location>
        <begin position="76"/>
        <end position="96"/>
    </location>
</feature>
<feature type="transmembrane region" description="Helical" evidence="6">
    <location>
        <begin position="391"/>
        <end position="410"/>
    </location>
</feature>
<dbReference type="EMBL" id="FOKY01000002">
    <property type="protein sequence ID" value="SFB73959.1"/>
    <property type="molecule type" value="Genomic_DNA"/>
</dbReference>
<dbReference type="STRING" id="34097.SAMN02745150_00510"/>
<accession>A0A1I1DG42</accession>
<protein>
    <submittedName>
        <fullName evidence="7">Lipopolysaccharide export LptBFGC system, permease protein LptF</fullName>
    </submittedName>
</protein>
<evidence type="ECO:0000256" key="4">
    <source>
        <dbReference type="ARBA" id="ARBA00022989"/>
    </source>
</evidence>
<dbReference type="GO" id="GO:0043190">
    <property type="term" value="C:ATP-binding cassette (ABC) transporter complex"/>
    <property type="evidence" value="ECO:0007669"/>
    <property type="project" value="TreeGrafter"/>
</dbReference>
<keyword evidence="5 6" id="KW-0472">Membrane</keyword>
<organism evidence="7 8">
    <name type="scientific">Brevinema andersonii</name>
    <dbReference type="NCBI Taxonomy" id="34097"/>
    <lineage>
        <taxon>Bacteria</taxon>
        <taxon>Pseudomonadati</taxon>
        <taxon>Spirochaetota</taxon>
        <taxon>Spirochaetia</taxon>
        <taxon>Brevinematales</taxon>
        <taxon>Brevinemataceae</taxon>
        <taxon>Brevinema</taxon>
    </lineage>
</organism>
<keyword evidence="2" id="KW-1003">Cell membrane</keyword>
<dbReference type="PANTHER" id="PTHR33529:SF8">
    <property type="entry name" value="PERMEASE, YJGP_YJGQ FAMILY"/>
    <property type="match status" value="1"/>
</dbReference>
<sequence>MFIFGKIAHFFSSLFGWIIRKFQESSFTSLKEKIIEILRDVFYFLKYTKDGFISFFNKENFVKNLRTLRWNKLDSYIMTQFFQALIGAVVLFVSIYEMAQIFQDMRGLPDDVNKEMLTLHYWATVPYWTFILQPFGFLFATVFVLSKLAASREMVAMVSSGTSVFRLSFYMILFSTLYYLSIVGFLMNNFILPTYQKSFIYRRVALNQASLGELDWLKNNSNFTIFGADNLLYLGEFYDATQRFIDKATIVQYADPEQVKTTPFLPVDENTEWIFTNKMLWESLKELRVDDRMSFVMRVDAERLYWSEKDHAWAVSNGTIRTISDGGKHFETRKVDYEVLSNLVDPYWFFERNWYPIEAMTIDEGSRHIYKLKQSGRSYHADLTKYYAKDAYPLGLIFVVMVGIGIVNMASKTVSVPINSAISMAIFIVYYLMYTSFLGLAGRGNVTPWVGGFAGSIIFGILAFILYARTTT</sequence>
<evidence type="ECO:0000256" key="6">
    <source>
        <dbReference type="SAM" id="Phobius"/>
    </source>
</evidence>
<dbReference type="Proteomes" id="UP000240042">
    <property type="component" value="Unassembled WGS sequence"/>
</dbReference>
<proteinExistence type="predicted"/>
<evidence type="ECO:0000256" key="2">
    <source>
        <dbReference type="ARBA" id="ARBA00022475"/>
    </source>
</evidence>
<dbReference type="Pfam" id="PF03739">
    <property type="entry name" value="LptF_LptG"/>
    <property type="match status" value="1"/>
</dbReference>
<evidence type="ECO:0000313" key="7">
    <source>
        <dbReference type="EMBL" id="SFB73959.1"/>
    </source>
</evidence>